<dbReference type="SUPFAM" id="SSF52833">
    <property type="entry name" value="Thioredoxin-like"/>
    <property type="match status" value="1"/>
</dbReference>
<evidence type="ECO:0000256" key="4">
    <source>
        <dbReference type="PIRSR" id="PIRSR000303-1"/>
    </source>
</evidence>
<dbReference type="PIRSF" id="PIRSF000303">
    <property type="entry name" value="Glutathion_perox"/>
    <property type="match status" value="1"/>
</dbReference>
<proteinExistence type="inferred from homology"/>
<evidence type="ECO:0000313" key="6">
    <source>
        <dbReference type="EMBL" id="KGE70959.1"/>
    </source>
</evidence>
<evidence type="ECO:0000256" key="5">
    <source>
        <dbReference type="RuleBase" id="RU000499"/>
    </source>
</evidence>
<dbReference type="Pfam" id="PF00255">
    <property type="entry name" value="GSHPx"/>
    <property type="match status" value="1"/>
</dbReference>
<dbReference type="AlphaFoldDB" id="A0A098QTC3"/>
<dbReference type="PROSITE" id="PS51355">
    <property type="entry name" value="GLUTATHIONE_PEROXID_3"/>
    <property type="match status" value="1"/>
</dbReference>
<evidence type="ECO:0000313" key="7">
    <source>
        <dbReference type="Proteomes" id="UP000029692"/>
    </source>
</evidence>
<feature type="active site" evidence="4">
    <location>
        <position position="40"/>
    </location>
</feature>
<keyword evidence="7" id="KW-1185">Reference proteome</keyword>
<comment type="caution">
    <text evidence="6">The sequence shown here is derived from an EMBL/GenBank/DDBJ whole genome shotgun (WGS) entry which is preliminary data.</text>
</comment>
<protein>
    <recommendedName>
        <fullName evidence="5">Glutathione peroxidase</fullName>
    </recommendedName>
</protein>
<comment type="similarity">
    <text evidence="1 5">Belongs to the glutathione peroxidase family.</text>
</comment>
<dbReference type="PROSITE" id="PS00460">
    <property type="entry name" value="GLUTATHIONE_PEROXID_1"/>
    <property type="match status" value="1"/>
</dbReference>
<dbReference type="CDD" id="cd00340">
    <property type="entry name" value="GSH_Peroxidase"/>
    <property type="match status" value="1"/>
</dbReference>
<dbReference type="PANTHER" id="PTHR11592:SF78">
    <property type="entry name" value="GLUTATHIONE PEROXIDASE"/>
    <property type="match status" value="1"/>
</dbReference>
<dbReference type="OrthoDB" id="9809733at2"/>
<evidence type="ECO:0000256" key="3">
    <source>
        <dbReference type="ARBA" id="ARBA00023002"/>
    </source>
</evidence>
<sequence>MNTTKTDIYQLSLDLAQGGSINLADLRNNPVLIVNTATRCGLAPQFEGLEELHQEFFARGLRVIGLPSNQFADQEPETDETVTQVCKLNHGVTFPLTKKVLVNGPQTHPLLVTLKEAAPGFLGARDLKWNFTKFLIWPGAHKIKRYAPTTKPQAIRKDIRRALEASS</sequence>
<dbReference type="InterPro" id="IPR029759">
    <property type="entry name" value="GPX_AS"/>
</dbReference>
<keyword evidence="2 5" id="KW-0575">Peroxidase</keyword>
<organism evidence="6 7">
    <name type="scientific">Spirochaeta lutea</name>
    <dbReference type="NCBI Taxonomy" id="1480694"/>
    <lineage>
        <taxon>Bacteria</taxon>
        <taxon>Pseudomonadati</taxon>
        <taxon>Spirochaetota</taxon>
        <taxon>Spirochaetia</taxon>
        <taxon>Spirochaetales</taxon>
        <taxon>Spirochaetaceae</taxon>
        <taxon>Spirochaeta</taxon>
    </lineage>
</organism>
<reference evidence="6 7" key="1">
    <citation type="submission" date="2014-05" db="EMBL/GenBank/DDBJ databases">
        <title>De novo Genome Sequence of Spirocheata sp.</title>
        <authorList>
            <person name="Shivani Y."/>
            <person name="Subhash Y."/>
            <person name="Tushar L."/>
            <person name="Sasikala C."/>
            <person name="Ramana C.V."/>
        </authorList>
    </citation>
    <scope>NUCLEOTIDE SEQUENCE [LARGE SCALE GENOMIC DNA]</scope>
    <source>
        <strain evidence="6 7">JC230</strain>
    </source>
</reference>
<gene>
    <name evidence="6" type="ORF">DC28_13550</name>
</gene>
<dbReference type="STRING" id="1480694.DC28_13550"/>
<dbReference type="GO" id="GO:0004601">
    <property type="term" value="F:peroxidase activity"/>
    <property type="evidence" value="ECO:0007669"/>
    <property type="project" value="UniProtKB-KW"/>
</dbReference>
<dbReference type="Gene3D" id="3.40.30.10">
    <property type="entry name" value="Glutaredoxin"/>
    <property type="match status" value="1"/>
</dbReference>
<dbReference type="GO" id="GO:0034599">
    <property type="term" value="P:cellular response to oxidative stress"/>
    <property type="evidence" value="ECO:0007669"/>
    <property type="project" value="TreeGrafter"/>
</dbReference>
<name>A0A098QTC3_9SPIO</name>
<evidence type="ECO:0000256" key="1">
    <source>
        <dbReference type="ARBA" id="ARBA00006926"/>
    </source>
</evidence>
<evidence type="ECO:0000256" key="2">
    <source>
        <dbReference type="ARBA" id="ARBA00022559"/>
    </source>
</evidence>
<dbReference type="eggNOG" id="COG0386">
    <property type="taxonomic scope" value="Bacteria"/>
</dbReference>
<keyword evidence="3 5" id="KW-0560">Oxidoreductase</keyword>
<dbReference type="EMBL" id="JNUP01000071">
    <property type="protein sequence ID" value="KGE70959.1"/>
    <property type="molecule type" value="Genomic_DNA"/>
</dbReference>
<dbReference type="RefSeq" id="WP_052078918.1">
    <property type="nucleotide sequence ID" value="NZ_JNUP01000071.1"/>
</dbReference>
<dbReference type="InterPro" id="IPR036249">
    <property type="entry name" value="Thioredoxin-like_sf"/>
</dbReference>
<dbReference type="Proteomes" id="UP000029692">
    <property type="component" value="Unassembled WGS sequence"/>
</dbReference>
<dbReference type="InterPro" id="IPR000889">
    <property type="entry name" value="Glutathione_peroxidase"/>
</dbReference>
<accession>A0A098QTC3</accession>
<dbReference type="PRINTS" id="PR01011">
    <property type="entry name" value="GLUTPROXDASE"/>
</dbReference>
<dbReference type="PANTHER" id="PTHR11592">
    <property type="entry name" value="GLUTATHIONE PEROXIDASE"/>
    <property type="match status" value="1"/>
</dbReference>